<keyword evidence="3" id="KW-1185">Reference proteome</keyword>
<dbReference type="PANTHER" id="PTHR15503:SF45">
    <property type="entry name" value="RNA-DIRECTED DNA POLYMERASE HOMOLOG"/>
    <property type="match status" value="1"/>
</dbReference>
<gene>
    <name evidence="2" type="ORF">Tco_0655758</name>
</gene>
<protein>
    <submittedName>
        <fullName evidence="2">Reverse transcriptase domain-containing protein</fullName>
    </submittedName>
</protein>
<dbReference type="CDD" id="cd00303">
    <property type="entry name" value="retropepsin_like"/>
    <property type="match status" value="1"/>
</dbReference>
<evidence type="ECO:0000313" key="2">
    <source>
        <dbReference type="EMBL" id="GJS60974.1"/>
    </source>
</evidence>
<dbReference type="InterPro" id="IPR032567">
    <property type="entry name" value="RTL1-rel"/>
</dbReference>
<name>A0ABQ4X6V6_9ASTR</name>
<dbReference type="Proteomes" id="UP001151760">
    <property type="component" value="Unassembled WGS sequence"/>
</dbReference>
<keyword evidence="2" id="KW-0548">Nucleotidyltransferase</keyword>
<sequence>MPPKKRTTTTTTTAPMTDAAIKALIAQGVAYALAEIEANKTTRNGDDNHDLGTDSRRTERAARECTYSEFLKCQPLNFKGSDRVVSLTHWFEKMKSVFHISNYTVVCQIKFATCNLLGSALTCLADRQAENKKKLDDTSRNNQNQQQPFKRHNVARAYTAGPRVLTCFEYGAQGHIKRDYPELKNNNHGNQAGNNEATSKAYAVGTAGTNPNSNVITGMFLLNNCYASILFDTGADRSFVSTAFSSLIDIIPSTLDHGYDVELVDELGSFDVIIGMDWLVKYHAVIVCDEKTVRIPFGNKILIIHGNGSNNEYGSRLNIISCTKTQNSKVLAHVIAKKAKDKSEEKRLEDVPIV</sequence>
<reference evidence="2" key="2">
    <citation type="submission" date="2022-01" db="EMBL/GenBank/DDBJ databases">
        <authorList>
            <person name="Yamashiro T."/>
            <person name="Shiraishi A."/>
            <person name="Satake H."/>
            <person name="Nakayama K."/>
        </authorList>
    </citation>
    <scope>NUCLEOTIDE SEQUENCE</scope>
</reference>
<dbReference type="Pfam" id="PF08284">
    <property type="entry name" value="RVP_2"/>
    <property type="match status" value="2"/>
</dbReference>
<keyword evidence="2" id="KW-0695">RNA-directed DNA polymerase</keyword>
<dbReference type="InterPro" id="IPR021109">
    <property type="entry name" value="Peptidase_aspartic_dom_sf"/>
</dbReference>
<proteinExistence type="predicted"/>
<reference evidence="2" key="1">
    <citation type="journal article" date="2022" name="Int. J. Mol. Sci.">
        <title>Draft Genome of Tanacetum Coccineum: Genomic Comparison of Closely Related Tanacetum-Family Plants.</title>
        <authorList>
            <person name="Yamashiro T."/>
            <person name="Shiraishi A."/>
            <person name="Nakayama K."/>
            <person name="Satake H."/>
        </authorList>
    </citation>
    <scope>NUCLEOTIDE SEQUENCE</scope>
</reference>
<keyword evidence="2" id="KW-0808">Transferase</keyword>
<dbReference type="PANTHER" id="PTHR15503">
    <property type="entry name" value="LDOC1 RELATED"/>
    <property type="match status" value="1"/>
</dbReference>
<dbReference type="GO" id="GO:0003964">
    <property type="term" value="F:RNA-directed DNA polymerase activity"/>
    <property type="evidence" value="ECO:0007669"/>
    <property type="project" value="UniProtKB-KW"/>
</dbReference>
<comment type="caution">
    <text evidence="2">The sequence shown here is derived from an EMBL/GenBank/DDBJ whole genome shotgun (WGS) entry which is preliminary data.</text>
</comment>
<dbReference type="SUPFAM" id="SSF50630">
    <property type="entry name" value="Acid proteases"/>
    <property type="match status" value="1"/>
</dbReference>
<accession>A0ABQ4X6V6</accession>
<dbReference type="EMBL" id="BQNB010009257">
    <property type="protein sequence ID" value="GJS60974.1"/>
    <property type="molecule type" value="Genomic_DNA"/>
</dbReference>
<evidence type="ECO:0000313" key="3">
    <source>
        <dbReference type="Proteomes" id="UP001151760"/>
    </source>
</evidence>
<evidence type="ECO:0000256" key="1">
    <source>
        <dbReference type="SAM" id="MobiDB-lite"/>
    </source>
</evidence>
<organism evidence="2 3">
    <name type="scientific">Tanacetum coccineum</name>
    <dbReference type="NCBI Taxonomy" id="301880"/>
    <lineage>
        <taxon>Eukaryota</taxon>
        <taxon>Viridiplantae</taxon>
        <taxon>Streptophyta</taxon>
        <taxon>Embryophyta</taxon>
        <taxon>Tracheophyta</taxon>
        <taxon>Spermatophyta</taxon>
        <taxon>Magnoliopsida</taxon>
        <taxon>eudicotyledons</taxon>
        <taxon>Gunneridae</taxon>
        <taxon>Pentapetalae</taxon>
        <taxon>asterids</taxon>
        <taxon>campanulids</taxon>
        <taxon>Asterales</taxon>
        <taxon>Asteraceae</taxon>
        <taxon>Asteroideae</taxon>
        <taxon>Anthemideae</taxon>
        <taxon>Anthemidinae</taxon>
        <taxon>Tanacetum</taxon>
    </lineage>
</organism>
<feature type="region of interest" description="Disordered" evidence="1">
    <location>
        <begin position="132"/>
        <end position="152"/>
    </location>
</feature>